<name>A0AAV6L0E4_9ERIC</name>
<keyword evidence="5" id="KW-0539">Nucleus</keyword>
<organism evidence="7 8">
    <name type="scientific">Rhododendron griersonianum</name>
    <dbReference type="NCBI Taxonomy" id="479676"/>
    <lineage>
        <taxon>Eukaryota</taxon>
        <taxon>Viridiplantae</taxon>
        <taxon>Streptophyta</taxon>
        <taxon>Embryophyta</taxon>
        <taxon>Tracheophyta</taxon>
        <taxon>Spermatophyta</taxon>
        <taxon>Magnoliopsida</taxon>
        <taxon>eudicotyledons</taxon>
        <taxon>Gunneridae</taxon>
        <taxon>Pentapetalae</taxon>
        <taxon>asterids</taxon>
        <taxon>Ericales</taxon>
        <taxon>Ericaceae</taxon>
        <taxon>Ericoideae</taxon>
        <taxon>Rhodoreae</taxon>
        <taxon>Rhododendron</taxon>
    </lineage>
</organism>
<dbReference type="EMBL" id="JACTNZ010000003">
    <property type="protein sequence ID" value="KAG5557754.1"/>
    <property type="molecule type" value="Genomic_DNA"/>
</dbReference>
<keyword evidence="4" id="KW-0498">Mitosis</keyword>
<gene>
    <name evidence="7" type="ORF">RHGRI_007868</name>
</gene>
<evidence type="ECO:0000313" key="7">
    <source>
        <dbReference type="EMBL" id="KAG5557754.1"/>
    </source>
</evidence>
<comment type="similarity">
    <text evidence="2">Belongs to the MAD1 family.</text>
</comment>
<sequence length="240" mass="28015">MMTALLLRRWTSLKAMRDQLVLQCIPALLQSKRRCEKRYELPDSHPLLEGVKLQTQLNHQKRVVALKNLVVVKENFLCRCSLTMILALTQLTFRGLGYGICQDAQCSLESLFQQYLKVKDHNSLLIFRSERERIFYVIILDPHLNHVEYDWSYNGSELITTPPTLGLKTAILPSVFWEWSYLVDFGHVSGKQYKEQIATLEKCEERYKTVFADKISEFRRACCELFGYKVFISTLLLVLL</sequence>
<proteinExistence type="inferred from homology"/>
<evidence type="ECO:0000256" key="3">
    <source>
        <dbReference type="ARBA" id="ARBA00022618"/>
    </source>
</evidence>
<dbReference type="GO" id="GO:0000776">
    <property type="term" value="C:kinetochore"/>
    <property type="evidence" value="ECO:0007669"/>
    <property type="project" value="TreeGrafter"/>
</dbReference>
<evidence type="ECO:0000256" key="1">
    <source>
        <dbReference type="ARBA" id="ARBA00004123"/>
    </source>
</evidence>
<keyword evidence="8" id="KW-1185">Reference proteome</keyword>
<evidence type="ECO:0000256" key="6">
    <source>
        <dbReference type="ARBA" id="ARBA00023306"/>
    </source>
</evidence>
<dbReference type="GO" id="GO:0072686">
    <property type="term" value="C:mitotic spindle"/>
    <property type="evidence" value="ECO:0007669"/>
    <property type="project" value="TreeGrafter"/>
</dbReference>
<dbReference type="PANTHER" id="PTHR23168">
    <property type="entry name" value="MITOTIC SPINDLE ASSEMBLY CHECKPOINT PROTEIN MAD1 MITOTIC ARREST DEFICIENT-LIKE PROTEIN 1"/>
    <property type="match status" value="1"/>
</dbReference>
<reference evidence="7" key="1">
    <citation type="submission" date="2020-08" db="EMBL/GenBank/DDBJ databases">
        <title>Plant Genome Project.</title>
        <authorList>
            <person name="Zhang R.-G."/>
        </authorList>
    </citation>
    <scope>NUCLEOTIDE SEQUENCE</scope>
    <source>
        <strain evidence="7">WSP0</strain>
        <tissue evidence="7">Leaf</tissue>
    </source>
</reference>
<keyword evidence="3" id="KW-0132">Cell division</keyword>
<protein>
    <submittedName>
        <fullName evidence="7">Uncharacterized protein</fullName>
    </submittedName>
</protein>
<evidence type="ECO:0000256" key="5">
    <source>
        <dbReference type="ARBA" id="ARBA00023242"/>
    </source>
</evidence>
<evidence type="ECO:0000313" key="8">
    <source>
        <dbReference type="Proteomes" id="UP000823749"/>
    </source>
</evidence>
<dbReference type="GO" id="GO:0005635">
    <property type="term" value="C:nuclear envelope"/>
    <property type="evidence" value="ECO:0007669"/>
    <property type="project" value="TreeGrafter"/>
</dbReference>
<dbReference type="GO" id="GO:0051301">
    <property type="term" value="P:cell division"/>
    <property type="evidence" value="ECO:0007669"/>
    <property type="project" value="UniProtKB-KW"/>
</dbReference>
<evidence type="ECO:0000256" key="2">
    <source>
        <dbReference type="ARBA" id="ARBA00008029"/>
    </source>
</evidence>
<dbReference type="GO" id="GO:0007094">
    <property type="term" value="P:mitotic spindle assembly checkpoint signaling"/>
    <property type="evidence" value="ECO:0007669"/>
    <property type="project" value="InterPro"/>
</dbReference>
<comment type="subcellular location">
    <subcellularLocation>
        <location evidence="1">Nucleus</location>
    </subcellularLocation>
</comment>
<dbReference type="Proteomes" id="UP000823749">
    <property type="component" value="Chromosome 3"/>
</dbReference>
<keyword evidence="6" id="KW-0131">Cell cycle</keyword>
<dbReference type="GO" id="GO:0051315">
    <property type="term" value="P:attachment of mitotic spindle microtubules to kinetochore"/>
    <property type="evidence" value="ECO:0007669"/>
    <property type="project" value="TreeGrafter"/>
</dbReference>
<evidence type="ECO:0000256" key="4">
    <source>
        <dbReference type="ARBA" id="ARBA00022776"/>
    </source>
</evidence>
<accession>A0AAV6L0E4</accession>
<dbReference type="InterPro" id="IPR008672">
    <property type="entry name" value="Mad1"/>
</dbReference>
<dbReference type="AlphaFoldDB" id="A0AAV6L0E4"/>
<dbReference type="PANTHER" id="PTHR23168:SF0">
    <property type="entry name" value="MITOTIC SPINDLE ASSEMBLY CHECKPOINT PROTEIN MAD1"/>
    <property type="match status" value="1"/>
</dbReference>
<comment type="caution">
    <text evidence="7">The sequence shown here is derived from an EMBL/GenBank/DDBJ whole genome shotgun (WGS) entry which is preliminary data.</text>
</comment>